<evidence type="ECO:0000256" key="1">
    <source>
        <dbReference type="ARBA" id="ARBA00005953"/>
    </source>
</evidence>
<dbReference type="PANTHER" id="PTHR31793:SF27">
    <property type="entry name" value="NOVEL THIOESTERASE SUPERFAMILY DOMAIN AND SAPOSIN A-TYPE DOMAIN CONTAINING PROTEIN (0610012H03RIK)"/>
    <property type="match status" value="1"/>
</dbReference>
<dbReference type="Gene3D" id="3.10.129.10">
    <property type="entry name" value="Hotdog Thioesterase"/>
    <property type="match status" value="1"/>
</dbReference>
<dbReference type="InterPro" id="IPR029069">
    <property type="entry name" value="HotDog_dom_sf"/>
</dbReference>
<protein>
    <submittedName>
        <fullName evidence="3">Thioesterase family protein</fullName>
    </submittedName>
</protein>
<name>A0AAU8DZE8_9PSED</name>
<sequence>MPRLQLELPEESFCFSTTFRVRMSEINAGNHLGNDTLISLISDARTLFLCHYGMPPDDVANSRSSTLITDLATLYKAPAFLNDQLLIEVGVTDLNRYGGDFIYRITRQCDNSVIALAKNGFVFFDFVASKVVEIPAEFKERFSASAESCLIQ</sequence>
<dbReference type="InterPro" id="IPR050563">
    <property type="entry name" value="4-hydroxybenzoyl-CoA_TE"/>
</dbReference>
<accession>A0AAU8DZE8</accession>
<dbReference type="SUPFAM" id="SSF54637">
    <property type="entry name" value="Thioesterase/thiol ester dehydrase-isomerase"/>
    <property type="match status" value="1"/>
</dbReference>
<keyword evidence="2" id="KW-0378">Hydrolase</keyword>
<proteinExistence type="inferred from homology"/>
<dbReference type="CDD" id="cd00586">
    <property type="entry name" value="4HBT"/>
    <property type="match status" value="1"/>
</dbReference>
<reference evidence="3" key="1">
    <citation type="submission" date="2024-06" db="EMBL/GenBank/DDBJ databases">
        <title>The Caenorhabditis elegans bacterial microbiome influences microsporidia infection through nutrient limitation and inhibiting parasite invasion.</title>
        <authorList>
            <person name="Tamim El Jarkass H."/>
            <person name="Castelblanco S."/>
            <person name="Kaur M."/>
            <person name="Wan Y.C."/>
            <person name="Ellis A.E."/>
            <person name="Sheldon R.D."/>
            <person name="Lien E.C."/>
            <person name="Burton N.O."/>
            <person name="Wright G.D."/>
            <person name="Reinke A.W."/>
        </authorList>
    </citation>
    <scope>NUCLEOTIDE SEQUENCE</scope>
    <source>
        <strain evidence="3">MYb327</strain>
    </source>
</reference>
<dbReference type="EMBL" id="CP159258">
    <property type="protein sequence ID" value="XCG72079.1"/>
    <property type="molecule type" value="Genomic_DNA"/>
</dbReference>
<gene>
    <name evidence="3" type="ORF">ABVN21_15035</name>
</gene>
<dbReference type="GO" id="GO:0047617">
    <property type="term" value="F:fatty acyl-CoA hydrolase activity"/>
    <property type="evidence" value="ECO:0007669"/>
    <property type="project" value="TreeGrafter"/>
</dbReference>
<evidence type="ECO:0000256" key="2">
    <source>
        <dbReference type="ARBA" id="ARBA00022801"/>
    </source>
</evidence>
<dbReference type="PANTHER" id="PTHR31793">
    <property type="entry name" value="4-HYDROXYBENZOYL-COA THIOESTERASE FAMILY MEMBER"/>
    <property type="match status" value="1"/>
</dbReference>
<dbReference type="RefSeq" id="WP_339552852.1">
    <property type="nucleotide sequence ID" value="NZ_CP159258.1"/>
</dbReference>
<dbReference type="Pfam" id="PF13279">
    <property type="entry name" value="4HBT_2"/>
    <property type="match status" value="1"/>
</dbReference>
<comment type="similarity">
    <text evidence="1">Belongs to the 4-hydroxybenzoyl-CoA thioesterase family.</text>
</comment>
<organism evidence="3">
    <name type="scientific">Pseudomonas sp. MYb327</name>
    <dbReference type="NCBI Taxonomy" id="2745230"/>
    <lineage>
        <taxon>Bacteria</taxon>
        <taxon>Pseudomonadati</taxon>
        <taxon>Pseudomonadota</taxon>
        <taxon>Gammaproteobacteria</taxon>
        <taxon>Pseudomonadales</taxon>
        <taxon>Pseudomonadaceae</taxon>
        <taxon>Pseudomonas</taxon>
    </lineage>
</organism>
<dbReference type="AlphaFoldDB" id="A0AAU8DZE8"/>
<evidence type="ECO:0000313" key="3">
    <source>
        <dbReference type="EMBL" id="XCG72079.1"/>
    </source>
</evidence>